<keyword evidence="2" id="KW-0201">Cytochrome c-type biogenesis</keyword>
<feature type="chain" id="PRO_5023114942" evidence="5">
    <location>
        <begin position="19"/>
        <end position="388"/>
    </location>
</feature>
<dbReference type="RefSeq" id="WP_139517085.1">
    <property type="nucleotide sequence ID" value="NZ_CP040896.1"/>
</dbReference>
<dbReference type="GO" id="GO:0016209">
    <property type="term" value="F:antioxidant activity"/>
    <property type="evidence" value="ECO:0007669"/>
    <property type="project" value="InterPro"/>
</dbReference>
<proteinExistence type="predicted"/>
<organism evidence="7 8">
    <name type="scientific">Hymenobacter jejuensis</name>
    <dbReference type="NCBI Taxonomy" id="2502781"/>
    <lineage>
        <taxon>Bacteria</taxon>
        <taxon>Pseudomonadati</taxon>
        <taxon>Bacteroidota</taxon>
        <taxon>Cytophagia</taxon>
        <taxon>Cytophagales</taxon>
        <taxon>Hymenobacteraceae</taxon>
        <taxon>Hymenobacter</taxon>
    </lineage>
</organism>
<protein>
    <submittedName>
        <fullName evidence="7">AhpC/TSA family protein</fullName>
    </submittedName>
</protein>
<dbReference type="Proteomes" id="UP000305398">
    <property type="component" value="Chromosome"/>
</dbReference>
<evidence type="ECO:0000256" key="4">
    <source>
        <dbReference type="ARBA" id="ARBA00023284"/>
    </source>
</evidence>
<evidence type="ECO:0000256" key="5">
    <source>
        <dbReference type="SAM" id="SignalP"/>
    </source>
</evidence>
<comment type="subcellular location">
    <subcellularLocation>
        <location evidence="1">Cell envelope</location>
    </subcellularLocation>
</comment>
<evidence type="ECO:0000313" key="8">
    <source>
        <dbReference type="Proteomes" id="UP000305398"/>
    </source>
</evidence>
<dbReference type="PROSITE" id="PS51257">
    <property type="entry name" value="PROKAR_LIPOPROTEIN"/>
    <property type="match status" value="1"/>
</dbReference>
<dbReference type="Pfam" id="PF00578">
    <property type="entry name" value="AhpC-TSA"/>
    <property type="match status" value="1"/>
</dbReference>
<dbReference type="PANTHER" id="PTHR42852:SF6">
    <property type="entry name" value="THIOL:DISULFIDE INTERCHANGE PROTEIN DSBE"/>
    <property type="match status" value="1"/>
</dbReference>
<accession>A0A5B8A3J1</accession>
<evidence type="ECO:0000259" key="6">
    <source>
        <dbReference type="PROSITE" id="PS51352"/>
    </source>
</evidence>
<dbReference type="InterPro" id="IPR013766">
    <property type="entry name" value="Thioredoxin_domain"/>
</dbReference>
<dbReference type="OrthoDB" id="6399635at2"/>
<evidence type="ECO:0000256" key="3">
    <source>
        <dbReference type="ARBA" id="ARBA00023157"/>
    </source>
</evidence>
<keyword evidence="8" id="KW-1185">Reference proteome</keyword>
<dbReference type="InterPro" id="IPR000866">
    <property type="entry name" value="AhpC/TSA"/>
</dbReference>
<gene>
    <name evidence="7" type="ORF">FHG12_18150</name>
</gene>
<sequence>MYKISMRFFVFVPLLWLAAACHSGTTSPAVQGSAKADAGGYSLDGAITHALPGAKVYLLDYWNGTNTKIDSAVLDAGGHFTLHGRVPEPVVYLLGSGELQGTIQVPLDNSSHLRLVADAEHFYNTAHLSGSPEAEIAQQYRNWYAQYDNLRNANLQRYLASSADTAAAEAASAKKTQAIYDQIPRDTKQLIRAHADSYVAPYLVLTNFSQEKDFAFADSMTRHFEQQRPTSRYTQKLVRQLQQQRATAVGHLAPEINLPTPAGPRLALSELRGHYVLVDFWASWCGPCREANPEVLRLYHKYHARGFDVYGVSLDDSPQAWAKAIAADKLPWHHVSDLKGFGSEACQTYSVQAIPFAVLLDQQGRIVAKNLTTKELGDRLAALLPADE</sequence>
<dbReference type="Gene3D" id="3.40.30.10">
    <property type="entry name" value="Glutaredoxin"/>
    <property type="match status" value="1"/>
</dbReference>
<evidence type="ECO:0000313" key="7">
    <source>
        <dbReference type="EMBL" id="QDA61900.1"/>
    </source>
</evidence>
<dbReference type="PANTHER" id="PTHR42852">
    <property type="entry name" value="THIOL:DISULFIDE INTERCHANGE PROTEIN DSBE"/>
    <property type="match status" value="1"/>
</dbReference>
<feature type="domain" description="Thioredoxin" evidence="6">
    <location>
        <begin position="247"/>
        <end position="388"/>
    </location>
</feature>
<dbReference type="Pfam" id="PF14289">
    <property type="entry name" value="DUF4369"/>
    <property type="match status" value="1"/>
</dbReference>
<dbReference type="GO" id="GO:0017004">
    <property type="term" value="P:cytochrome complex assembly"/>
    <property type="evidence" value="ECO:0007669"/>
    <property type="project" value="UniProtKB-KW"/>
</dbReference>
<reference evidence="7 8" key="1">
    <citation type="submission" date="2019-06" db="EMBL/GenBank/DDBJ databases">
        <authorList>
            <person name="Srinivasan S."/>
        </authorList>
    </citation>
    <scope>NUCLEOTIDE SEQUENCE [LARGE SCALE GENOMIC DNA]</scope>
    <source>
        <strain evidence="7 8">17J68-5</strain>
    </source>
</reference>
<dbReference type="SUPFAM" id="SSF52833">
    <property type="entry name" value="Thioredoxin-like"/>
    <property type="match status" value="1"/>
</dbReference>
<dbReference type="KEGG" id="hyj:FHG12_18150"/>
<dbReference type="InterPro" id="IPR025380">
    <property type="entry name" value="DUF4369"/>
</dbReference>
<dbReference type="GO" id="GO:0030313">
    <property type="term" value="C:cell envelope"/>
    <property type="evidence" value="ECO:0007669"/>
    <property type="project" value="UniProtKB-SubCell"/>
</dbReference>
<dbReference type="EMBL" id="CP040896">
    <property type="protein sequence ID" value="QDA61900.1"/>
    <property type="molecule type" value="Genomic_DNA"/>
</dbReference>
<name>A0A5B8A3J1_9BACT</name>
<evidence type="ECO:0000256" key="1">
    <source>
        <dbReference type="ARBA" id="ARBA00004196"/>
    </source>
</evidence>
<keyword evidence="5" id="KW-0732">Signal</keyword>
<keyword evidence="3" id="KW-1015">Disulfide bond</keyword>
<keyword evidence="4" id="KW-0676">Redox-active center</keyword>
<dbReference type="CDD" id="cd02966">
    <property type="entry name" value="TlpA_like_family"/>
    <property type="match status" value="1"/>
</dbReference>
<dbReference type="AlphaFoldDB" id="A0A5B8A3J1"/>
<dbReference type="GO" id="GO:0016491">
    <property type="term" value="F:oxidoreductase activity"/>
    <property type="evidence" value="ECO:0007669"/>
    <property type="project" value="InterPro"/>
</dbReference>
<dbReference type="InterPro" id="IPR036249">
    <property type="entry name" value="Thioredoxin-like_sf"/>
</dbReference>
<dbReference type="InterPro" id="IPR050553">
    <property type="entry name" value="Thioredoxin_ResA/DsbE_sf"/>
</dbReference>
<feature type="signal peptide" evidence="5">
    <location>
        <begin position="1"/>
        <end position="18"/>
    </location>
</feature>
<evidence type="ECO:0000256" key="2">
    <source>
        <dbReference type="ARBA" id="ARBA00022748"/>
    </source>
</evidence>
<dbReference type="PROSITE" id="PS51352">
    <property type="entry name" value="THIOREDOXIN_2"/>
    <property type="match status" value="1"/>
</dbReference>